<dbReference type="EMBL" id="JAMDMJ010000053">
    <property type="protein sequence ID" value="MCY9599647.1"/>
    <property type="molecule type" value="Genomic_DNA"/>
</dbReference>
<evidence type="ECO:0000313" key="6">
    <source>
        <dbReference type="Proteomes" id="UP001527202"/>
    </source>
</evidence>
<reference evidence="3 6" key="2">
    <citation type="submission" date="2022-05" db="EMBL/GenBank/DDBJ databases">
        <title>Genome Sequencing of Bee-Associated Microbes.</title>
        <authorList>
            <person name="Dunlap C."/>
        </authorList>
    </citation>
    <scope>NUCLEOTIDE SEQUENCE [LARGE SCALE GENOMIC DNA]</scope>
    <source>
        <strain evidence="3 6">NRRL B-23120</strain>
    </source>
</reference>
<accession>A0A410WWL8</accession>
<gene>
    <name evidence="3" type="ORF">M5X16_28280</name>
    <name evidence="4" type="ORF">PC41400_14645</name>
</gene>
<protein>
    <recommendedName>
        <fullName evidence="2">Myb-like domain-containing protein</fullName>
    </recommendedName>
</protein>
<proteinExistence type="predicted"/>
<feature type="coiled-coil region" evidence="1">
    <location>
        <begin position="97"/>
        <end position="124"/>
    </location>
</feature>
<sequence>MRKDNWTSQEDKILADTILAHIASGSTQLQAFEEVSAKVDRSSAACGFRWNSELRKIYTEEIKKAKTARAESKMKRSNNDYSEQVEQDYEDTFGGLLEKLKSKISLLEKELDRVKNENTRLKITLQDSRPDVVLSEDFKNMIKIIERARSLGVLEKTS</sequence>
<dbReference type="Pfam" id="PF13921">
    <property type="entry name" value="Myb_DNA-bind_6"/>
    <property type="match status" value="1"/>
</dbReference>
<dbReference type="KEGG" id="pchi:PC41400_14645"/>
<dbReference type="EMBL" id="CP026520">
    <property type="protein sequence ID" value="QAV18849.1"/>
    <property type="molecule type" value="Genomic_DNA"/>
</dbReference>
<reference evidence="4 5" key="1">
    <citation type="submission" date="2018-01" db="EMBL/GenBank/DDBJ databases">
        <title>The whole genome sequencing and assembly of Paenibacillus chitinolyticus KCCM 41400 strain.</title>
        <authorList>
            <person name="Kim J.-Y."/>
            <person name="Park M.-K."/>
            <person name="Lee Y.-J."/>
            <person name="Yi H."/>
            <person name="Bahn Y.-S."/>
            <person name="Kim J.F."/>
            <person name="Lee D.-W."/>
        </authorList>
    </citation>
    <scope>NUCLEOTIDE SEQUENCE [LARGE SCALE GENOMIC DNA]</scope>
    <source>
        <strain evidence="4 5">KCCM 41400</strain>
    </source>
</reference>
<evidence type="ECO:0000313" key="4">
    <source>
        <dbReference type="EMBL" id="QAV18849.1"/>
    </source>
</evidence>
<dbReference type="Proteomes" id="UP000288943">
    <property type="component" value="Chromosome"/>
</dbReference>
<dbReference type="GeneID" id="95376051"/>
<dbReference type="RefSeq" id="WP_042227663.1">
    <property type="nucleotide sequence ID" value="NZ_CP026520.1"/>
</dbReference>
<dbReference type="PANTHER" id="PTHR41302:SF1">
    <property type="entry name" value="PRESPORE-SPECIFIC TRANSCRIPTIONAL REGULATOR RSFA"/>
    <property type="match status" value="1"/>
</dbReference>
<evidence type="ECO:0000256" key="1">
    <source>
        <dbReference type="SAM" id="Coils"/>
    </source>
</evidence>
<dbReference type="InterPro" id="IPR001005">
    <property type="entry name" value="SANT/Myb"/>
</dbReference>
<organism evidence="4 5">
    <name type="scientific">Paenibacillus chitinolyticus</name>
    <dbReference type="NCBI Taxonomy" id="79263"/>
    <lineage>
        <taxon>Bacteria</taxon>
        <taxon>Bacillati</taxon>
        <taxon>Bacillota</taxon>
        <taxon>Bacilli</taxon>
        <taxon>Bacillales</taxon>
        <taxon>Paenibacillaceae</taxon>
        <taxon>Paenibacillus</taxon>
    </lineage>
</organism>
<dbReference type="PROSITE" id="PS50090">
    <property type="entry name" value="MYB_LIKE"/>
    <property type="match status" value="1"/>
</dbReference>
<keyword evidence="6" id="KW-1185">Reference proteome</keyword>
<dbReference type="PANTHER" id="PTHR41302">
    <property type="entry name" value="PRESPORE-SPECIFIC TRANSCRIPTIONAL REGULATOR RSFA-RELATED"/>
    <property type="match status" value="1"/>
</dbReference>
<keyword evidence="1" id="KW-0175">Coiled coil</keyword>
<name>A0A410WWL8_9BACL</name>
<evidence type="ECO:0000313" key="5">
    <source>
        <dbReference type="Proteomes" id="UP000288943"/>
    </source>
</evidence>
<dbReference type="Proteomes" id="UP001527202">
    <property type="component" value="Unassembled WGS sequence"/>
</dbReference>
<dbReference type="AlphaFoldDB" id="A0A410WWL8"/>
<feature type="domain" description="Myb-like" evidence="2">
    <location>
        <begin position="1"/>
        <end position="54"/>
    </location>
</feature>
<evidence type="ECO:0000259" key="2">
    <source>
        <dbReference type="PROSITE" id="PS50090"/>
    </source>
</evidence>
<dbReference type="InterPro" id="IPR014243">
    <property type="entry name" value="RsfA-like"/>
</dbReference>
<evidence type="ECO:0000313" key="3">
    <source>
        <dbReference type="EMBL" id="MCY9599647.1"/>
    </source>
</evidence>